<dbReference type="PROSITE" id="PS51747">
    <property type="entry name" value="CYT_DCMP_DEAMINASES_2"/>
    <property type="match status" value="1"/>
</dbReference>
<dbReference type="CDD" id="cd01285">
    <property type="entry name" value="nucleoside_deaminase"/>
    <property type="match status" value="1"/>
</dbReference>
<organism evidence="4 6">
    <name type="scientific">Paenibacillus amylolyticus</name>
    <dbReference type="NCBI Taxonomy" id="1451"/>
    <lineage>
        <taxon>Bacteria</taxon>
        <taxon>Bacillati</taxon>
        <taxon>Bacillota</taxon>
        <taxon>Bacilli</taxon>
        <taxon>Bacillales</taxon>
        <taxon>Paenibacillaceae</taxon>
        <taxon>Paenibacillus</taxon>
    </lineage>
</organism>
<dbReference type="Proteomes" id="UP000069697">
    <property type="component" value="Unassembled WGS sequence"/>
</dbReference>
<evidence type="ECO:0000313" key="6">
    <source>
        <dbReference type="Proteomes" id="UP000069697"/>
    </source>
</evidence>
<dbReference type="InterPro" id="IPR016193">
    <property type="entry name" value="Cytidine_deaminase-like"/>
</dbReference>
<name>A0A100VIF1_PAEAM</name>
<dbReference type="AlphaFoldDB" id="A0A100VIF1"/>
<dbReference type="GO" id="GO:0008270">
    <property type="term" value="F:zinc ion binding"/>
    <property type="evidence" value="ECO:0007669"/>
    <property type="project" value="InterPro"/>
</dbReference>
<evidence type="ECO:0000256" key="1">
    <source>
        <dbReference type="ARBA" id="ARBA00022723"/>
    </source>
</evidence>
<feature type="domain" description="CMP/dCMP-type deaminase" evidence="3">
    <location>
        <begin position="3"/>
        <end position="121"/>
    </location>
</feature>
<protein>
    <submittedName>
        <fullName evidence="4">Zinc-binding CMP/dCMP deaminase</fullName>
    </submittedName>
    <submittedName>
        <fullName evidence="5">tRNA-specific adenosine deaminase</fullName>
    </submittedName>
</protein>
<dbReference type="InterPro" id="IPR016192">
    <property type="entry name" value="APOBEC/CMP_deaminase_Zn-bd"/>
</dbReference>
<dbReference type="EMBL" id="MRTJ01000001">
    <property type="protein sequence ID" value="OMF16652.1"/>
    <property type="molecule type" value="Genomic_DNA"/>
</dbReference>
<dbReference type="GO" id="GO:0002100">
    <property type="term" value="P:tRNA wobble adenosine to inosine editing"/>
    <property type="evidence" value="ECO:0007669"/>
    <property type="project" value="TreeGrafter"/>
</dbReference>
<dbReference type="PANTHER" id="PTHR11079">
    <property type="entry name" value="CYTOSINE DEAMINASE FAMILY MEMBER"/>
    <property type="match status" value="1"/>
</dbReference>
<comment type="caution">
    <text evidence="4">The sequence shown here is derived from an EMBL/GenBank/DDBJ whole genome shotgun (WGS) entry which is preliminary data.</text>
</comment>
<dbReference type="RefSeq" id="WP_062833331.1">
    <property type="nucleotide sequence ID" value="NZ_BCNV01000001.1"/>
</dbReference>
<dbReference type="Proteomes" id="UP000187134">
    <property type="component" value="Unassembled WGS sequence"/>
</dbReference>
<evidence type="ECO:0000313" key="5">
    <source>
        <dbReference type="EMBL" id="OMF16652.1"/>
    </source>
</evidence>
<dbReference type="PANTHER" id="PTHR11079:SF202">
    <property type="entry name" value="TRNA-SPECIFIC ADENOSINE DEAMINASE"/>
    <property type="match status" value="1"/>
</dbReference>
<evidence type="ECO:0000259" key="3">
    <source>
        <dbReference type="PROSITE" id="PS51747"/>
    </source>
</evidence>
<accession>A0A100VIF1</accession>
<dbReference type="PROSITE" id="PS00903">
    <property type="entry name" value="CYT_DCMP_DEAMINASES_1"/>
    <property type="match status" value="1"/>
</dbReference>
<evidence type="ECO:0000256" key="2">
    <source>
        <dbReference type="ARBA" id="ARBA00022833"/>
    </source>
</evidence>
<dbReference type="Pfam" id="PF00383">
    <property type="entry name" value="dCMP_cyt_deam_1"/>
    <property type="match status" value="1"/>
</dbReference>
<dbReference type="EMBL" id="BCNV01000001">
    <property type="protein sequence ID" value="GAS80446.1"/>
    <property type="molecule type" value="Genomic_DNA"/>
</dbReference>
<dbReference type="GO" id="GO:0052717">
    <property type="term" value="F:tRNA-specific adenosine-34 deaminase activity"/>
    <property type="evidence" value="ECO:0007669"/>
    <property type="project" value="TreeGrafter"/>
</dbReference>
<gene>
    <name evidence="5" type="ORF">BK131_01245</name>
    <name evidence="4" type="ORF">PAHA3_0516</name>
</gene>
<reference evidence="5 7" key="3">
    <citation type="submission" date="2016-11" db="EMBL/GenBank/DDBJ databases">
        <title>Paenibacillus species isolates.</title>
        <authorList>
            <person name="Beno S.M."/>
        </authorList>
    </citation>
    <scope>NUCLEOTIDE SEQUENCE [LARGE SCALE GENOMIC DNA]</scope>
    <source>
        <strain evidence="5 7">FSL H8-0246</strain>
    </source>
</reference>
<sequence>MKLSDYEYLTLALEEAEQSFTEGTYPIGAIIVDVDGIVVSKGRNRVFSDCDPTAHAEVDAIRRAGKHLLDVEKKRFSKKKDLTLYTTCEPCPMCSCTILMSGIKKIVWAADDEEYGGLRRFKEGPHFIHMFDTLSCVAAPYLDLENRQRALLAKWNIGRGMLNTEWEIPKQ</sequence>
<evidence type="ECO:0000313" key="4">
    <source>
        <dbReference type="EMBL" id="GAS80446.1"/>
    </source>
</evidence>
<proteinExistence type="predicted"/>
<dbReference type="Gene3D" id="3.40.140.10">
    <property type="entry name" value="Cytidine Deaminase, domain 2"/>
    <property type="match status" value="1"/>
</dbReference>
<reference evidence="6" key="2">
    <citation type="submission" date="2016-01" db="EMBL/GenBank/DDBJ databases">
        <title>Draft Genome Sequence of Paenibacillus amylolyticus Heshi-A3 that Was Isolated from Fermented Rice Bran with Aging Salted Mackerel, Which Was Named Heshiko as Traditional Fermented Seafood in Japan.</title>
        <authorList>
            <person name="Akuzawa S."/>
            <person name="Nakagawa J."/>
            <person name="Kanekatsu T."/>
            <person name="Kubota E."/>
            <person name="Ohtake R."/>
            <person name="Suzuki T."/>
            <person name="Kanesaki Y."/>
        </authorList>
    </citation>
    <scope>NUCLEOTIDE SEQUENCE [LARGE SCALE GENOMIC DNA]</scope>
    <source>
        <strain evidence="6">Heshi-A3</strain>
    </source>
</reference>
<keyword evidence="2" id="KW-0862">Zinc</keyword>
<dbReference type="InterPro" id="IPR002125">
    <property type="entry name" value="CMP_dCMP_dom"/>
</dbReference>
<dbReference type="OrthoDB" id="9802676at2"/>
<dbReference type="SUPFAM" id="SSF53927">
    <property type="entry name" value="Cytidine deaminase-like"/>
    <property type="match status" value="1"/>
</dbReference>
<reference evidence="4 6" key="1">
    <citation type="journal article" date="2016" name="Genome Announc.">
        <title>Draft Genome Sequence of Paenibacillus amylolyticus Heshi-A3, Isolated from Fermented Rice Bran in a Japanese Fermented Seafood Dish.</title>
        <authorList>
            <person name="Akuzawa S."/>
            <person name="Nagaoka J."/>
            <person name="Kanekatsu M."/>
            <person name="Kubota E."/>
            <person name="Ohtake R."/>
            <person name="Suzuki T."/>
            <person name="Kanesaki Y."/>
        </authorList>
    </citation>
    <scope>NUCLEOTIDE SEQUENCE [LARGE SCALE GENOMIC DNA]</scope>
    <source>
        <strain evidence="4 6">Heshi-A3</strain>
    </source>
</reference>
<evidence type="ECO:0000313" key="7">
    <source>
        <dbReference type="Proteomes" id="UP000187134"/>
    </source>
</evidence>
<keyword evidence="1" id="KW-0479">Metal-binding</keyword>